<keyword evidence="5" id="KW-0378">Hydrolase</keyword>
<dbReference type="GO" id="GO:0004222">
    <property type="term" value="F:metalloendopeptidase activity"/>
    <property type="evidence" value="ECO:0007669"/>
    <property type="project" value="InterPro"/>
</dbReference>
<evidence type="ECO:0000313" key="12">
    <source>
        <dbReference type="Proteomes" id="UP000603545"/>
    </source>
</evidence>
<dbReference type="Pfam" id="PF05193">
    <property type="entry name" value="Peptidase_M16_C"/>
    <property type="match status" value="2"/>
</dbReference>
<evidence type="ECO:0000256" key="4">
    <source>
        <dbReference type="ARBA" id="ARBA00022723"/>
    </source>
</evidence>
<dbReference type="InterPro" id="IPR007863">
    <property type="entry name" value="Peptidase_M16_C"/>
</dbReference>
<evidence type="ECO:0000313" key="11">
    <source>
        <dbReference type="EMBL" id="MBC8199118.1"/>
    </source>
</evidence>
<dbReference type="InterPro" id="IPR011249">
    <property type="entry name" value="Metalloenz_LuxS/M16"/>
</dbReference>
<evidence type="ECO:0000256" key="8">
    <source>
        <dbReference type="RuleBase" id="RU004447"/>
    </source>
</evidence>
<dbReference type="Pfam" id="PF00675">
    <property type="entry name" value="Peptidase_M16"/>
    <property type="match status" value="1"/>
</dbReference>
<keyword evidence="7" id="KW-0482">Metalloprotease</keyword>
<dbReference type="Gene3D" id="3.30.830.10">
    <property type="entry name" value="Metalloenzyme, LuxS/M16 peptidase-like"/>
    <property type="match status" value="4"/>
</dbReference>
<evidence type="ECO:0000256" key="7">
    <source>
        <dbReference type="ARBA" id="ARBA00023049"/>
    </source>
</evidence>
<dbReference type="PROSITE" id="PS00143">
    <property type="entry name" value="INSULINASE"/>
    <property type="match status" value="1"/>
</dbReference>
<feature type="domain" description="Peptidase M16 N-terminal" evidence="9">
    <location>
        <begin position="44"/>
        <end position="167"/>
    </location>
</feature>
<gene>
    <name evidence="11" type="ORF">H8E80_03610</name>
</gene>
<dbReference type="PANTHER" id="PTHR43690">
    <property type="entry name" value="NARDILYSIN"/>
    <property type="match status" value="1"/>
</dbReference>
<evidence type="ECO:0000256" key="5">
    <source>
        <dbReference type="ARBA" id="ARBA00022801"/>
    </source>
</evidence>
<dbReference type="InterPro" id="IPR011765">
    <property type="entry name" value="Pept_M16_N"/>
</dbReference>
<dbReference type="PANTHER" id="PTHR43690:SF17">
    <property type="entry name" value="PROTEIN YHJJ"/>
    <property type="match status" value="1"/>
</dbReference>
<dbReference type="GO" id="GO:0046872">
    <property type="term" value="F:metal ion binding"/>
    <property type="evidence" value="ECO:0007669"/>
    <property type="project" value="UniProtKB-KW"/>
</dbReference>
<dbReference type="SUPFAM" id="SSF63411">
    <property type="entry name" value="LuxS/MPP-like metallohydrolase"/>
    <property type="match status" value="4"/>
</dbReference>
<protein>
    <submittedName>
        <fullName evidence="11">Insulinase family protein</fullName>
    </submittedName>
</protein>
<evidence type="ECO:0000256" key="1">
    <source>
        <dbReference type="ARBA" id="ARBA00001947"/>
    </source>
</evidence>
<dbReference type="EMBL" id="JACNLL010000036">
    <property type="protein sequence ID" value="MBC8199118.1"/>
    <property type="molecule type" value="Genomic_DNA"/>
</dbReference>
<evidence type="ECO:0000256" key="2">
    <source>
        <dbReference type="ARBA" id="ARBA00007261"/>
    </source>
</evidence>
<proteinExistence type="inferred from homology"/>
<evidence type="ECO:0000259" key="9">
    <source>
        <dbReference type="Pfam" id="PF00675"/>
    </source>
</evidence>
<comment type="similarity">
    <text evidence="2 8">Belongs to the peptidase M16 family.</text>
</comment>
<feature type="non-terminal residue" evidence="11">
    <location>
        <position position="1"/>
    </location>
</feature>
<dbReference type="AlphaFoldDB" id="A0A8J6N4G1"/>
<reference evidence="11 12" key="1">
    <citation type="submission" date="2020-08" db="EMBL/GenBank/DDBJ databases">
        <title>Bridging the membrane lipid divide: bacteria of the FCB group superphylum have the potential to synthesize archaeal ether lipids.</title>
        <authorList>
            <person name="Villanueva L."/>
            <person name="Von Meijenfeldt F.A.B."/>
            <person name="Westbye A.B."/>
            <person name="Yadav S."/>
            <person name="Hopmans E.C."/>
            <person name="Dutilh B.E."/>
            <person name="Sinninghe Damste J.S."/>
        </authorList>
    </citation>
    <scope>NUCLEOTIDE SEQUENCE [LARGE SCALE GENOMIC DNA]</scope>
    <source>
        <strain evidence="11">NIOZ-UU82</strain>
    </source>
</reference>
<evidence type="ECO:0000256" key="3">
    <source>
        <dbReference type="ARBA" id="ARBA00022670"/>
    </source>
</evidence>
<evidence type="ECO:0000259" key="10">
    <source>
        <dbReference type="Pfam" id="PF05193"/>
    </source>
</evidence>
<comment type="caution">
    <text evidence="11">The sequence shown here is derived from an EMBL/GenBank/DDBJ whole genome shotgun (WGS) entry which is preliminary data.</text>
</comment>
<sequence>YLTVANAAVDNPCFQTKWPNEKSELLPDPSLVFGRLPNGFRYLLMENRKPKDRVSMHLNVQVGSMHESDRQQGLAHFLEHMLFCGSTHFKPGELVKYFQSIGMKFGPDANAHTGYYETVYDILLPEGDRQSLEKGLTVLKDFAEGAIFPESEIDRERRVVLAEKRTRDSASYRRFVSIMRFEFPEAKISKRFPIGLENFIKNAGRKMFKNFYDTWYRPEKMILVMAGDFDAGPAALLIDEKFSGLSAKASPLPEPELGKINHKGIKPFYHFEKETGNTTVSIEVIRKIVQQPDSFDFQKRLLIKDIADQIVQSRLDVLVSKPDTPFTSASISSGIFKNQIEAAEITAESSPENWEKSLALLEQTLRRALKYGFTRSELERVKKDFRSKLDNAVNKASTRESRVLAREIIMHLNTEMVFLSPKQRRYLLSPVINSLTLKQAHDSFKESWAPEHRLVLVTGNAELKTIDEKPEELILAAYNRSCMIGVLKPAEIKAPVFPYLPEPEKKGKISSRTEIPELGIIQVDFENNVSLTLKKTDFEPDEVLVNLSFGLGRAVEPADKPGLAALSSEVINESGLGKLERDEIERALAGRNTDVNFSVNEDCFFFKGKTVSKEVLLLFQLLYAHLTDPGYRADAYKLSMERFRQKHLKLSSSIDGAMSLAGKRFLAGGDSRFGFPCYNMFKHLTLNDIKSWLDASLRHDKIDVSVVGDFDIDAVVDLTSKYLGTLPERRDIYKQKMLRLPQFPVAQTLEINVATKIPKGLVIVAYPTEDLWNIHRTRLFSVLADIVSERLRERIREKLGAAYSFVAYNRPSRAYPGYGVFQAFIHVDPKESNMVVGEVKKVISGLVAIGVSNEELRRTIRPTLTGIKDMLQSNYYWLNTVLSRSKKHPQQLDWSRTIMDDYASITKGELSILAKQYLNNDKAAVIIVKPDM</sequence>
<evidence type="ECO:0000256" key="6">
    <source>
        <dbReference type="ARBA" id="ARBA00022833"/>
    </source>
</evidence>
<feature type="domain" description="Peptidase M16 C-terminal" evidence="10">
    <location>
        <begin position="205"/>
        <end position="383"/>
    </location>
</feature>
<accession>A0A8J6N4G1</accession>
<keyword evidence="4" id="KW-0479">Metal-binding</keyword>
<dbReference type="InterPro" id="IPR050626">
    <property type="entry name" value="Peptidase_M16"/>
</dbReference>
<name>A0A8J6N4G1_9BACT</name>
<dbReference type="Proteomes" id="UP000603545">
    <property type="component" value="Unassembled WGS sequence"/>
</dbReference>
<keyword evidence="6" id="KW-0862">Zinc</keyword>
<organism evidence="11 12">
    <name type="scientific">Candidatus Desulfaltia bathyphila</name>
    <dbReference type="NCBI Taxonomy" id="2841697"/>
    <lineage>
        <taxon>Bacteria</taxon>
        <taxon>Pseudomonadati</taxon>
        <taxon>Thermodesulfobacteriota</taxon>
        <taxon>Desulfobacteria</taxon>
        <taxon>Desulfobacterales</taxon>
        <taxon>Desulfobacterales incertae sedis</taxon>
        <taxon>Candidatus Desulfaltia</taxon>
    </lineage>
</organism>
<comment type="cofactor">
    <cofactor evidence="1">
        <name>Zn(2+)</name>
        <dbReference type="ChEBI" id="CHEBI:29105"/>
    </cofactor>
</comment>
<dbReference type="GO" id="GO:0006508">
    <property type="term" value="P:proteolysis"/>
    <property type="evidence" value="ECO:0007669"/>
    <property type="project" value="UniProtKB-KW"/>
</dbReference>
<feature type="domain" description="Peptidase M16 C-terminal" evidence="10">
    <location>
        <begin position="684"/>
        <end position="860"/>
    </location>
</feature>
<keyword evidence="3" id="KW-0645">Protease</keyword>
<dbReference type="InterPro" id="IPR001431">
    <property type="entry name" value="Pept_M16_Zn_BS"/>
</dbReference>